<feature type="region of interest" description="Disordered" evidence="1">
    <location>
        <begin position="284"/>
        <end position="307"/>
    </location>
</feature>
<gene>
    <name evidence="3" type="ORF">L6E24_09400</name>
</gene>
<dbReference type="AlphaFoldDB" id="A0A9E7PKK5"/>
<feature type="compositionally biased region" description="Polar residues" evidence="1">
    <location>
        <begin position="456"/>
        <end position="469"/>
    </location>
</feature>
<dbReference type="KEGG" id="mend:L6E24_09400"/>
<dbReference type="PANTHER" id="PTHR36194">
    <property type="entry name" value="S-LAYER-LIKE PROTEIN"/>
    <property type="match status" value="1"/>
</dbReference>
<dbReference type="RefSeq" id="WP_257741737.1">
    <property type="nucleotide sequence ID" value="NZ_CP096115.1"/>
</dbReference>
<accession>A0A9E7PKK5</accession>
<dbReference type="EMBL" id="CP096115">
    <property type="protein sequence ID" value="UUX91585.1"/>
    <property type="molecule type" value="Genomic_DNA"/>
</dbReference>
<dbReference type="InterPro" id="IPR013229">
    <property type="entry name" value="PEGA"/>
</dbReference>
<feature type="domain" description="PEGA" evidence="2">
    <location>
        <begin position="726"/>
        <end position="772"/>
    </location>
</feature>
<dbReference type="PANTHER" id="PTHR36194:SF1">
    <property type="entry name" value="S-LAYER-LIKE PROTEIN"/>
    <property type="match status" value="1"/>
</dbReference>
<feature type="domain" description="PEGA" evidence="2">
    <location>
        <begin position="801"/>
        <end position="844"/>
    </location>
</feature>
<organism evidence="3 4">
    <name type="scientific">Methanoplanus endosymbiosus</name>
    <dbReference type="NCBI Taxonomy" id="33865"/>
    <lineage>
        <taxon>Archaea</taxon>
        <taxon>Methanobacteriati</taxon>
        <taxon>Methanobacteriota</taxon>
        <taxon>Stenosarchaea group</taxon>
        <taxon>Methanomicrobia</taxon>
        <taxon>Methanomicrobiales</taxon>
        <taxon>Methanomicrobiaceae</taxon>
        <taxon>Methanoplanus</taxon>
    </lineage>
</organism>
<name>A0A9E7PKK5_9EURY</name>
<evidence type="ECO:0000256" key="1">
    <source>
        <dbReference type="SAM" id="MobiDB-lite"/>
    </source>
</evidence>
<reference evidence="3" key="1">
    <citation type="submission" date="2022-04" db="EMBL/GenBank/DDBJ databases">
        <title>Complete genome of Methanoplanus endosymbiosus DSM 3599.</title>
        <authorList>
            <person name="Chen S.-C."/>
            <person name="You Y.-T."/>
            <person name="Zhou Y.-Z."/>
            <person name="Lai M.-C."/>
        </authorList>
    </citation>
    <scope>NUCLEOTIDE SEQUENCE</scope>
    <source>
        <strain evidence="3">DSM 3599</strain>
    </source>
</reference>
<evidence type="ECO:0000313" key="4">
    <source>
        <dbReference type="Proteomes" id="UP001060368"/>
    </source>
</evidence>
<keyword evidence="4" id="KW-1185">Reference proteome</keyword>
<dbReference type="Proteomes" id="UP001060368">
    <property type="component" value="Chromosome"/>
</dbReference>
<feature type="domain" description="PEGA" evidence="2">
    <location>
        <begin position="311"/>
        <end position="368"/>
    </location>
</feature>
<proteinExistence type="predicted"/>
<feature type="region of interest" description="Disordered" evidence="1">
    <location>
        <begin position="450"/>
        <end position="504"/>
    </location>
</feature>
<feature type="domain" description="PEGA" evidence="2">
    <location>
        <begin position="383"/>
        <end position="449"/>
    </location>
</feature>
<dbReference type="Pfam" id="PF08308">
    <property type="entry name" value="PEGA"/>
    <property type="match status" value="4"/>
</dbReference>
<protein>
    <submittedName>
        <fullName evidence="3">PEGA domain-containing protein</fullName>
    </submittedName>
</protein>
<evidence type="ECO:0000313" key="3">
    <source>
        <dbReference type="EMBL" id="UUX91585.1"/>
    </source>
</evidence>
<sequence>MTVNLLSYPDKKFLKKAFLILFTISLLVSCTSAADLPSNPIAGAMHVNINTANSGGYYIKFDGGGLNALHMTTSTSDYYGQLTTTSMQSGTFFISDTGGRGFFNNMLLMIALRKPSDDEEQIPDDFRIKIRSSGYKWPSTGVLNMPPSPGNTEYVSGAVDQAFTLSSFGYGPQKWKPAGNNDPLNYPIYGDQDMSDYEEFYIFFVDLKVGALGENSGFSGLTDNGMVKVEYTIENLDSGLVAFNTYGWCDENQANQGAGVSWTNRVSGEGTSGYVVNIVGSGGGEGGSSSGKLDYGSDRSSSSESWKPKVGNLNISSIPEGAKVYLDGVYSGQETNASFVDLPAGDYVITLELDEYETAGPETVTVKSGYIIEKGYNMTRGSGSCFVSSIPDGADIFIDGTDTLWHTNSLITDIISGNHTVTVYRDGYEPQSSNVSIKMNQRSELSFTFGEEGAAQETSGASGESQGTPESDAAPAISVQSGKLPAEKEEIGREEEDYADSLSQDDGGILSFITALFGGFFSAQPDTAADQSEPAGLKSDSSKADAVHEVPETAGITEITDPVTPSGELPGENISSEATGGLYVTSYPDNLDIILNGVKTDFSTPHYFYGLKEGSHKVKVTASDAAKSAQKTVFVIAGEDSYVKLEPEVFTQKVPVTVQSKYFKDSVFLIEGEYPEYPFPSKVNLEKSGTFITVEKDGVFYTFNTGYREENSAINIGNSGLKDTAGSITVTTEPDGASVTIDSHNTGLKTPCTIGGITEGHHTLVVSKAGYYPEGENLRFVNTGDLRDSEYDFMLDEYSYGSLFIDSSPPDSMIYLKGSYTGVKTPHKFEYIPIGSYDVGIVYNRTVFKESIVTVEPYEKSGITVYNTTLDL</sequence>
<evidence type="ECO:0000259" key="2">
    <source>
        <dbReference type="Pfam" id="PF08308"/>
    </source>
</evidence>
<dbReference type="GeneID" id="74307916"/>
<feature type="region of interest" description="Disordered" evidence="1">
    <location>
        <begin position="556"/>
        <end position="575"/>
    </location>
</feature>